<feature type="domain" description="Amidohydrolase-related" evidence="1">
    <location>
        <begin position="24"/>
        <end position="280"/>
    </location>
</feature>
<reference evidence="3" key="1">
    <citation type="submission" date="2018-05" db="EMBL/GenBank/DDBJ databases">
        <authorList>
            <person name="Du Z."/>
            <person name="Wang X."/>
        </authorList>
    </citation>
    <scope>NUCLEOTIDE SEQUENCE [LARGE SCALE GENOMIC DNA]</scope>
    <source>
        <strain evidence="3">CQN31</strain>
    </source>
</reference>
<dbReference type="Proteomes" id="UP000245765">
    <property type="component" value="Unassembled WGS sequence"/>
</dbReference>
<organism evidence="2 3">
    <name type="scientific">Falsiroseomonas bella</name>
    <dbReference type="NCBI Taxonomy" id="2184016"/>
    <lineage>
        <taxon>Bacteria</taxon>
        <taxon>Pseudomonadati</taxon>
        <taxon>Pseudomonadota</taxon>
        <taxon>Alphaproteobacteria</taxon>
        <taxon>Acetobacterales</taxon>
        <taxon>Roseomonadaceae</taxon>
        <taxon>Falsiroseomonas</taxon>
    </lineage>
</organism>
<keyword evidence="3" id="KW-1185">Reference proteome</keyword>
<evidence type="ECO:0000313" key="2">
    <source>
        <dbReference type="EMBL" id="PWS38911.1"/>
    </source>
</evidence>
<dbReference type="EMBL" id="QGNA01000001">
    <property type="protein sequence ID" value="PWS38911.1"/>
    <property type="molecule type" value="Genomic_DNA"/>
</dbReference>
<gene>
    <name evidence="2" type="ORF">DFH01_06600</name>
</gene>
<dbReference type="OrthoDB" id="9787654at2"/>
<dbReference type="Gene3D" id="3.20.20.140">
    <property type="entry name" value="Metal-dependent hydrolases"/>
    <property type="match status" value="1"/>
</dbReference>
<dbReference type="InterPro" id="IPR006680">
    <property type="entry name" value="Amidohydro-rel"/>
</dbReference>
<dbReference type="AlphaFoldDB" id="A0A317FIM5"/>
<dbReference type="RefSeq" id="WP_109869532.1">
    <property type="nucleotide sequence ID" value="NZ_QGNA01000001.1"/>
</dbReference>
<keyword evidence="2" id="KW-0378">Hydrolase</keyword>
<evidence type="ECO:0000313" key="3">
    <source>
        <dbReference type="Proteomes" id="UP000245765"/>
    </source>
</evidence>
<dbReference type="SUPFAM" id="SSF51556">
    <property type="entry name" value="Metallo-dependent hydrolases"/>
    <property type="match status" value="1"/>
</dbReference>
<protein>
    <submittedName>
        <fullName evidence="2">2-pyrone-4,6-dicarboxylate hydrolase</fullName>
    </submittedName>
</protein>
<dbReference type="InterPro" id="IPR052358">
    <property type="entry name" value="Aro_Compnd_Degr_Hydrolases"/>
</dbReference>
<sequence>MEQHAIPFTRGTERPRLAVPAGAVDCHHHVYDAAAPIAPGGRPHATATLADHARLLARLGVQRHVLIQPSTYGFDNSLHLAALEQAGERARMVAVVPPDAKPADLRVMAAKGVRGARANLVSGPPLTAADVAPLAKRLADVGWHLQVFMTAAMIADLADVLRAAPCDVVFDHFALLPLRDWAAHPAWCVVMDRLQAGTGWVKFSSPYALDQADPFAVRDLARALVRSAPDRMLWGTNWPHPNATAMPDDAALLDALTDWAPDASTRQKILVENPALLYGFSPAPTS</sequence>
<accession>A0A317FIM5</accession>
<name>A0A317FIM5_9PROT</name>
<proteinExistence type="predicted"/>
<dbReference type="PANTHER" id="PTHR35563">
    <property type="entry name" value="BARREL METAL-DEPENDENT HYDROLASE, PUTATIVE (AFU_ORTHOLOGUE AFUA_1G16240)-RELATED"/>
    <property type="match status" value="1"/>
</dbReference>
<dbReference type="InterPro" id="IPR032466">
    <property type="entry name" value="Metal_Hydrolase"/>
</dbReference>
<dbReference type="PANTHER" id="PTHR35563:SF2">
    <property type="entry name" value="BARREL METAL-DEPENDENT HYDROLASE, PUTATIVE (AFU_ORTHOLOGUE AFUA_1G16240)-RELATED"/>
    <property type="match status" value="1"/>
</dbReference>
<dbReference type="Pfam" id="PF04909">
    <property type="entry name" value="Amidohydro_2"/>
    <property type="match status" value="1"/>
</dbReference>
<comment type="caution">
    <text evidence="2">The sequence shown here is derived from an EMBL/GenBank/DDBJ whole genome shotgun (WGS) entry which is preliminary data.</text>
</comment>
<dbReference type="GO" id="GO:0016787">
    <property type="term" value="F:hydrolase activity"/>
    <property type="evidence" value="ECO:0007669"/>
    <property type="project" value="UniProtKB-KW"/>
</dbReference>
<evidence type="ECO:0000259" key="1">
    <source>
        <dbReference type="Pfam" id="PF04909"/>
    </source>
</evidence>